<keyword evidence="1" id="KW-0175">Coiled coil</keyword>
<dbReference type="Proteomes" id="UP000065807">
    <property type="component" value="Chromosome"/>
</dbReference>
<dbReference type="InterPro" id="IPR047741">
    <property type="entry name" value="DIP1984-like"/>
</dbReference>
<dbReference type="Pfam" id="PF20935">
    <property type="entry name" value="DUF6847"/>
    <property type="match status" value="1"/>
</dbReference>
<accession>A0A0K2SM55</accession>
<name>A0A0K2SM55_LIMPI</name>
<protein>
    <submittedName>
        <fullName evidence="2">Uncharacterized protein</fullName>
    </submittedName>
</protein>
<dbReference type="Gene3D" id="6.10.320.10">
    <property type="match status" value="1"/>
</dbReference>
<dbReference type="RefSeq" id="WP_068138129.1">
    <property type="nucleotide sequence ID" value="NZ_AP014924.1"/>
</dbReference>
<sequence length="158" mass="18876">MKVAEALIELQRLKRTRDLFRGLIDAASTEEGNVWGRRERRTTDTVLRRTYPGIEVNRLRERRDELDAQIRRLETRIQRTNWGEGDPPLAELLREAKRLDEEENQVYAEARRYIRLYEDEVAHAPDVAERIQRAEELIRLRAETSRRIQRLNWEVDVG</sequence>
<reference evidence="3" key="1">
    <citation type="submission" date="2015-07" db="EMBL/GenBank/DDBJ databases">
        <title>Complete genome sequence and phylogenetic analysis of Limnochorda pilosa.</title>
        <authorList>
            <person name="Watanabe M."/>
            <person name="Kojima H."/>
            <person name="Fukui M."/>
        </authorList>
    </citation>
    <scope>NUCLEOTIDE SEQUENCE [LARGE SCALE GENOMIC DNA]</scope>
    <source>
        <strain evidence="3">HC45</strain>
    </source>
</reference>
<evidence type="ECO:0000256" key="1">
    <source>
        <dbReference type="SAM" id="Coils"/>
    </source>
</evidence>
<proteinExistence type="predicted"/>
<evidence type="ECO:0000313" key="2">
    <source>
        <dbReference type="EMBL" id="BAS28185.1"/>
    </source>
</evidence>
<dbReference type="KEGG" id="lpil:LIP_2344"/>
<keyword evidence="3" id="KW-1185">Reference proteome</keyword>
<feature type="coiled-coil region" evidence="1">
    <location>
        <begin position="56"/>
        <end position="109"/>
    </location>
</feature>
<evidence type="ECO:0000313" key="3">
    <source>
        <dbReference type="Proteomes" id="UP000065807"/>
    </source>
</evidence>
<dbReference type="AlphaFoldDB" id="A0A0K2SM55"/>
<gene>
    <name evidence="2" type="ORF">LIP_2344</name>
</gene>
<dbReference type="EMBL" id="AP014924">
    <property type="protein sequence ID" value="BAS28185.1"/>
    <property type="molecule type" value="Genomic_DNA"/>
</dbReference>
<organism evidence="2 3">
    <name type="scientific">Limnochorda pilosa</name>
    <dbReference type="NCBI Taxonomy" id="1555112"/>
    <lineage>
        <taxon>Bacteria</taxon>
        <taxon>Bacillati</taxon>
        <taxon>Bacillota</taxon>
        <taxon>Limnochordia</taxon>
        <taxon>Limnochordales</taxon>
        <taxon>Limnochordaceae</taxon>
        <taxon>Limnochorda</taxon>
    </lineage>
</organism>
<reference evidence="3" key="2">
    <citation type="journal article" date="2016" name="Int. J. Syst. Evol. Microbiol.">
        <title>Complete genome sequence and cell structure of Limnochorda pilosa, a Gram-negative spore-former within the phylum Firmicutes.</title>
        <authorList>
            <person name="Watanabe M."/>
            <person name="Kojima H."/>
            <person name="Fukui M."/>
        </authorList>
    </citation>
    <scope>NUCLEOTIDE SEQUENCE [LARGE SCALE GENOMIC DNA]</scope>
    <source>
        <strain evidence="3">HC45</strain>
    </source>
</reference>